<evidence type="ECO:0000256" key="1">
    <source>
        <dbReference type="SAM" id="MobiDB-lite"/>
    </source>
</evidence>
<dbReference type="PRINTS" id="PR00050">
    <property type="entry name" value="COLDSHOCK"/>
</dbReference>
<dbReference type="InterPro" id="IPR011129">
    <property type="entry name" value="CSD"/>
</dbReference>
<organism evidence="3 4">
    <name type="scientific">Stephanodiscus triporus</name>
    <dbReference type="NCBI Taxonomy" id="2934178"/>
    <lineage>
        <taxon>Eukaryota</taxon>
        <taxon>Sar</taxon>
        <taxon>Stramenopiles</taxon>
        <taxon>Ochrophyta</taxon>
        <taxon>Bacillariophyta</taxon>
        <taxon>Coscinodiscophyceae</taxon>
        <taxon>Thalassiosirophycidae</taxon>
        <taxon>Stephanodiscales</taxon>
        <taxon>Stephanodiscaceae</taxon>
        <taxon>Stephanodiscus</taxon>
    </lineage>
</organism>
<dbReference type="PROSITE" id="PS51857">
    <property type="entry name" value="CSD_2"/>
    <property type="match status" value="1"/>
</dbReference>
<dbReference type="PANTHER" id="PTHR46565">
    <property type="entry name" value="COLD SHOCK DOMAIN PROTEIN 2"/>
    <property type="match status" value="1"/>
</dbReference>
<dbReference type="EMBL" id="JALLAZ020001243">
    <property type="protein sequence ID" value="KAL3778080.1"/>
    <property type="molecule type" value="Genomic_DNA"/>
</dbReference>
<dbReference type="AlphaFoldDB" id="A0ABD3NVJ2"/>
<feature type="domain" description="CSD" evidence="2">
    <location>
        <begin position="4"/>
        <end position="73"/>
    </location>
</feature>
<evidence type="ECO:0000259" key="2">
    <source>
        <dbReference type="PROSITE" id="PS51857"/>
    </source>
</evidence>
<proteinExistence type="predicted"/>
<dbReference type="InterPro" id="IPR002059">
    <property type="entry name" value="CSP_DNA-bd"/>
</dbReference>
<dbReference type="SMART" id="SM00357">
    <property type="entry name" value="CSP"/>
    <property type="match status" value="1"/>
</dbReference>
<feature type="region of interest" description="Disordered" evidence="1">
    <location>
        <begin position="74"/>
        <end position="106"/>
    </location>
</feature>
<dbReference type="SUPFAM" id="SSF50249">
    <property type="entry name" value="Nucleic acid-binding proteins"/>
    <property type="match status" value="1"/>
</dbReference>
<dbReference type="CDD" id="cd04458">
    <property type="entry name" value="CSP_CDS"/>
    <property type="match status" value="1"/>
</dbReference>
<accession>A0ABD3NVJ2</accession>
<sequence length="257" mass="27765">MAEKVQGSVKWFSNRKGYGFITPADGSSITEDIFVHQSSIFCEGYRTLDEGWAVEFEIGYDDNGKAKAVSVTAPGGGPCFGPRKARPNTRRRDGKGNRTKKAGKGTAKPIEPFWHDSLTDSVKGLLEKKDIRKTTGTIDVSVGDARVKLGTNGYSSTAHASGLLAEGSFTCDADGNVAFTWEHWIAYDKASGVWAVTGDKSGLPSAFNLGDADVLPVQADETAQTLWGDLSDPKSALEENGFQMRHVVLTARRKDKK</sequence>
<dbReference type="InterPro" id="IPR012340">
    <property type="entry name" value="NA-bd_OB-fold"/>
</dbReference>
<dbReference type="Gene3D" id="2.40.50.140">
    <property type="entry name" value="Nucleic acid-binding proteins"/>
    <property type="match status" value="1"/>
</dbReference>
<evidence type="ECO:0000313" key="3">
    <source>
        <dbReference type="EMBL" id="KAL3778080.1"/>
    </source>
</evidence>
<name>A0ABD3NVJ2_9STRA</name>
<dbReference type="Proteomes" id="UP001530315">
    <property type="component" value="Unassembled WGS sequence"/>
</dbReference>
<gene>
    <name evidence="3" type="ORF">ACHAW5_001419</name>
</gene>
<evidence type="ECO:0000313" key="4">
    <source>
        <dbReference type="Proteomes" id="UP001530315"/>
    </source>
</evidence>
<comment type="caution">
    <text evidence="3">The sequence shown here is derived from an EMBL/GenBank/DDBJ whole genome shotgun (WGS) entry which is preliminary data.</text>
</comment>
<protein>
    <recommendedName>
        <fullName evidence="2">CSD domain-containing protein</fullName>
    </recommendedName>
</protein>
<keyword evidence="4" id="KW-1185">Reference proteome</keyword>
<dbReference type="PANTHER" id="PTHR46565:SF21">
    <property type="match status" value="1"/>
</dbReference>
<reference evidence="3 4" key="1">
    <citation type="submission" date="2024-10" db="EMBL/GenBank/DDBJ databases">
        <title>Updated reference genomes for cyclostephanoid diatoms.</title>
        <authorList>
            <person name="Roberts W.R."/>
            <person name="Alverson A.J."/>
        </authorList>
    </citation>
    <scope>NUCLEOTIDE SEQUENCE [LARGE SCALE GENOMIC DNA]</scope>
    <source>
        <strain evidence="3 4">AJA276-08</strain>
    </source>
</reference>
<dbReference type="Pfam" id="PF00313">
    <property type="entry name" value="CSD"/>
    <property type="match status" value="1"/>
</dbReference>